<proteinExistence type="predicted"/>
<comment type="caution">
    <text evidence="2">The sequence shown here is derived from an EMBL/GenBank/DDBJ whole genome shotgun (WGS) entry which is preliminary data.</text>
</comment>
<keyword evidence="3" id="KW-1185">Reference proteome</keyword>
<feature type="region of interest" description="Disordered" evidence="1">
    <location>
        <begin position="1"/>
        <end position="34"/>
    </location>
</feature>
<dbReference type="Proteomes" id="UP000324222">
    <property type="component" value="Unassembled WGS sequence"/>
</dbReference>
<dbReference type="AlphaFoldDB" id="A0A5B7JBR0"/>
<dbReference type="EMBL" id="VSRR010087960">
    <property type="protein sequence ID" value="MPC91496.1"/>
    <property type="molecule type" value="Genomic_DNA"/>
</dbReference>
<name>A0A5B7JBR0_PORTR</name>
<evidence type="ECO:0000256" key="1">
    <source>
        <dbReference type="SAM" id="MobiDB-lite"/>
    </source>
</evidence>
<evidence type="ECO:0000313" key="3">
    <source>
        <dbReference type="Proteomes" id="UP000324222"/>
    </source>
</evidence>
<organism evidence="2 3">
    <name type="scientific">Portunus trituberculatus</name>
    <name type="common">Swimming crab</name>
    <name type="synonym">Neptunus trituberculatus</name>
    <dbReference type="NCBI Taxonomy" id="210409"/>
    <lineage>
        <taxon>Eukaryota</taxon>
        <taxon>Metazoa</taxon>
        <taxon>Ecdysozoa</taxon>
        <taxon>Arthropoda</taxon>
        <taxon>Crustacea</taxon>
        <taxon>Multicrustacea</taxon>
        <taxon>Malacostraca</taxon>
        <taxon>Eumalacostraca</taxon>
        <taxon>Eucarida</taxon>
        <taxon>Decapoda</taxon>
        <taxon>Pleocyemata</taxon>
        <taxon>Brachyura</taxon>
        <taxon>Eubrachyura</taxon>
        <taxon>Portunoidea</taxon>
        <taxon>Portunidae</taxon>
        <taxon>Portuninae</taxon>
        <taxon>Portunus</taxon>
    </lineage>
</organism>
<protein>
    <submittedName>
        <fullName evidence="2">Uncharacterized protein</fullName>
    </submittedName>
</protein>
<sequence length="73" mass="7983">MGRGKADQAARVIRGAETGPDPAPEARRDGAGRGGTLVRQEAMHTSFHGIILYSVFHSTLREEKLKKECNVIH</sequence>
<accession>A0A5B7JBR0</accession>
<reference evidence="2 3" key="1">
    <citation type="submission" date="2019-05" db="EMBL/GenBank/DDBJ databases">
        <title>Another draft genome of Portunus trituberculatus and its Hox gene families provides insights of decapod evolution.</title>
        <authorList>
            <person name="Jeong J.-H."/>
            <person name="Song I."/>
            <person name="Kim S."/>
            <person name="Choi T."/>
            <person name="Kim D."/>
            <person name="Ryu S."/>
            <person name="Kim W."/>
        </authorList>
    </citation>
    <scope>NUCLEOTIDE SEQUENCE [LARGE SCALE GENOMIC DNA]</scope>
    <source>
        <tissue evidence="2">Muscle</tissue>
    </source>
</reference>
<gene>
    <name evidence="2" type="ORF">E2C01_086537</name>
</gene>
<evidence type="ECO:0000313" key="2">
    <source>
        <dbReference type="EMBL" id="MPC91496.1"/>
    </source>
</evidence>